<protein>
    <submittedName>
        <fullName evidence="2">Uncharacterized protein</fullName>
    </submittedName>
</protein>
<organism evidence="2 3">
    <name type="scientific">Leptotrichia hofstadii F0254</name>
    <dbReference type="NCBI Taxonomy" id="634994"/>
    <lineage>
        <taxon>Bacteria</taxon>
        <taxon>Fusobacteriati</taxon>
        <taxon>Fusobacteriota</taxon>
        <taxon>Fusobacteriia</taxon>
        <taxon>Fusobacteriales</taxon>
        <taxon>Leptotrichiaceae</taxon>
        <taxon>Leptotrichia</taxon>
    </lineage>
</organism>
<accession>C9MUB0</accession>
<reference evidence="2 3" key="1">
    <citation type="submission" date="2009-09" db="EMBL/GenBank/DDBJ databases">
        <authorList>
            <person name="Weinstock G."/>
            <person name="Sodergren E."/>
            <person name="Clifton S."/>
            <person name="Fulton L."/>
            <person name="Fulton B."/>
            <person name="Courtney L."/>
            <person name="Fronick C."/>
            <person name="Harrison M."/>
            <person name="Strong C."/>
            <person name="Farmer C."/>
            <person name="Delahaunty K."/>
            <person name="Markovic C."/>
            <person name="Hall O."/>
            <person name="Minx P."/>
            <person name="Tomlinson C."/>
            <person name="Mitreva M."/>
            <person name="Nelson J."/>
            <person name="Hou S."/>
            <person name="Wollam A."/>
            <person name="Pepin K.H."/>
            <person name="Johnson M."/>
            <person name="Bhonagiri V."/>
            <person name="Nash W.E."/>
            <person name="Warren W."/>
            <person name="Chinwalla A."/>
            <person name="Mardis E.R."/>
            <person name="Wilson R.K."/>
        </authorList>
    </citation>
    <scope>NUCLEOTIDE SEQUENCE [LARGE SCALE GENOMIC DNA]</scope>
    <source>
        <strain evidence="2 3">F0254</strain>
    </source>
</reference>
<sequence length="119" mass="12932">MWYYTIENKRKLITVKKEKFIMKSKIKVLLLTSIIASSCISCTFAQAGGVIGGEDGRTMGMIMDSGVSLGNSIGRSIKGAISNRKSKAPKVPKTSTTNINTNTTKTVNLKDTTTNKIKK</sequence>
<dbReference type="Proteomes" id="UP000006233">
    <property type="component" value="Unassembled WGS sequence"/>
</dbReference>
<dbReference type="EMBL" id="ACVB02000006">
    <property type="protein sequence ID" value="EEX75530.1"/>
    <property type="molecule type" value="Genomic_DNA"/>
</dbReference>
<comment type="caution">
    <text evidence="2">The sequence shown here is derived from an EMBL/GenBank/DDBJ whole genome shotgun (WGS) entry which is preliminary data.</text>
</comment>
<evidence type="ECO:0000313" key="3">
    <source>
        <dbReference type="Proteomes" id="UP000006233"/>
    </source>
</evidence>
<dbReference type="HOGENOM" id="CLU_2302419_0_0_0"/>
<evidence type="ECO:0000313" key="2">
    <source>
        <dbReference type="EMBL" id="EEX75530.1"/>
    </source>
</evidence>
<name>C9MUB0_9FUSO</name>
<feature type="compositionally biased region" description="Low complexity" evidence="1">
    <location>
        <begin position="93"/>
        <end position="119"/>
    </location>
</feature>
<evidence type="ECO:0000256" key="1">
    <source>
        <dbReference type="SAM" id="MobiDB-lite"/>
    </source>
</evidence>
<feature type="region of interest" description="Disordered" evidence="1">
    <location>
        <begin position="81"/>
        <end position="119"/>
    </location>
</feature>
<gene>
    <name evidence="2" type="ORF">GCWU000323_00129</name>
</gene>
<proteinExistence type="predicted"/>
<dbReference type="AlphaFoldDB" id="C9MUB0"/>